<dbReference type="GO" id="GO:0005759">
    <property type="term" value="C:mitochondrial matrix"/>
    <property type="evidence" value="ECO:0007669"/>
    <property type="project" value="UniProtKB-SubCell"/>
</dbReference>
<evidence type="ECO:0000256" key="6">
    <source>
        <dbReference type="ARBA" id="ARBA00022490"/>
    </source>
</evidence>
<feature type="region of interest" description="Disordered" evidence="14">
    <location>
        <begin position="77"/>
        <end position="98"/>
    </location>
</feature>
<dbReference type="GO" id="GO:0008289">
    <property type="term" value="F:lipid binding"/>
    <property type="evidence" value="ECO:0007669"/>
    <property type="project" value="UniProtKB-KW"/>
</dbReference>
<comment type="caution">
    <text evidence="16">The sequence shown here is derived from an EMBL/GenBank/DDBJ whole genome shotgun (WGS) entry which is preliminary data.</text>
</comment>
<dbReference type="GO" id="GO:0035695">
    <property type="term" value="P:mitophagy by internal vacuole formation"/>
    <property type="evidence" value="ECO:0007669"/>
    <property type="project" value="TreeGrafter"/>
</dbReference>
<accession>A0AAE1P328</accession>
<dbReference type="EMBL" id="JAWZYT010003111">
    <property type="protein sequence ID" value="KAK4300119.1"/>
    <property type="molecule type" value="Genomic_DNA"/>
</dbReference>
<gene>
    <name evidence="16" type="ORF">Pmani_027651</name>
</gene>
<evidence type="ECO:0000313" key="16">
    <source>
        <dbReference type="EMBL" id="KAK4300119.1"/>
    </source>
</evidence>
<keyword evidence="10" id="KW-0496">Mitochondrion</keyword>
<organism evidence="16 17">
    <name type="scientific">Petrolisthes manimaculis</name>
    <dbReference type="NCBI Taxonomy" id="1843537"/>
    <lineage>
        <taxon>Eukaryota</taxon>
        <taxon>Metazoa</taxon>
        <taxon>Ecdysozoa</taxon>
        <taxon>Arthropoda</taxon>
        <taxon>Crustacea</taxon>
        <taxon>Multicrustacea</taxon>
        <taxon>Malacostraca</taxon>
        <taxon>Eumalacostraca</taxon>
        <taxon>Eucarida</taxon>
        <taxon>Decapoda</taxon>
        <taxon>Pleocyemata</taxon>
        <taxon>Anomura</taxon>
        <taxon>Galatheoidea</taxon>
        <taxon>Porcellanidae</taxon>
        <taxon>Petrolisthes</taxon>
    </lineage>
</organism>
<evidence type="ECO:0000313" key="17">
    <source>
        <dbReference type="Proteomes" id="UP001292094"/>
    </source>
</evidence>
<comment type="subcellular location">
    <subcellularLocation>
        <location evidence="3">Cytoplasm</location>
    </subcellularLocation>
    <subcellularLocation>
        <location evidence="2">Mitochondrion matrix</location>
    </subcellularLocation>
    <subcellularLocation>
        <location evidence="1">Mitochondrion outer membrane</location>
    </subcellularLocation>
</comment>
<feature type="compositionally biased region" description="Low complexity" evidence="14">
    <location>
        <begin position="394"/>
        <end position="405"/>
    </location>
</feature>
<protein>
    <recommendedName>
        <fullName evidence="5">Mitochondria-eating protein</fullName>
    </recommendedName>
    <alternativeName>
        <fullName evidence="12">Spermatogenesis-associated protein 18</fullName>
    </alternativeName>
</protein>
<evidence type="ECO:0000256" key="13">
    <source>
        <dbReference type="SAM" id="Coils"/>
    </source>
</evidence>
<feature type="compositionally biased region" description="Low complexity" evidence="14">
    <location>
        <begin position="347"/>
        <end position="371"/>
    </location>
</feature>
<feature type="compositionally biased region" description="Basic and acidic residues" evidence="14">
    <location>
        <begin position="88"/>
        <end position="98"/>
    </location>
</feature>
<evidence type="ECO:0000256" key="7">
    <source>
        <dbReference type="ARBA" id="ARBA00022787"/>
    </source>
</evidence>
<evidence type="ECO:0000256" key="8">
    <source>
        <dbReference type="ARBA" id="ARBA00023054"/>
    </source>
</evidence>
<dbReference type="AlphaFoldDB" id="A0AAE1P328"/>
<keyword evidence="11" id="KW-0472">Membrane</keyword>
<dbReference type="InterPro" id="IPR026169">
    <property type="entry name" value="MIEAP"/>
</dbReference>
<dbReference type="GO" id="GO:0005741">
    <property type="term" value="C:mitochondrial outer membrane"/>
    <property type="evidence" value="ECO:0007669"/>
    <property type="project" value="UniProtKB-SubCell"/>
</dbReference>
<feature type="region of interest" description="Disordered" evidence="14">
    <location>
        <begin position="242"/>
        <end position="288"/>
    </location>
</feature>
<dbReference type="PANTHER" id="PTHR21771">
    <property type="entry name" value="MITOCHONDRIA-EATING PROTEIN-RELATED"/>
    <property type="match status" value="1"/>
</dbReference>
<sequence>MFGSKMAVFTPRKRRGFFLSSSSSSSTKLSSKFSSSLSDIPTTSSAAGDLLRVGGDWRNYCFWRRGGQTYWVQEEEEEGSAKNNNCRGTDKGRTDVRGKGGGNCKGIYGRREVVGSGERGGKVVGSERGKGRYFVEGGDERDKEGSNCKGIYGRRDVVGSRERDGKVVESERGKERYYVERGEGRDNDCNETRRRRYNITRSAGVAKRDDECNGIQRRDVARSETVEKVDCNEIQMRSADVAENEGLARRGDDHRDTRDGTNKKIRDDKEGNKWKGDREGNWKRDDDNYDGIAITTMMMEKKIIDKDGGKKERPRGFCQIVEEEEEEEEQFPVRDRSRVGVRSSLPFSVAPSSSSFASSGHSSGSSDTQSQGSGGGDSKSDSPTPEGTRKNTESSSSSSSSSSGVVAGVSVRCGKGHELPAVTAGARESAALRQEVETLRAEITKARQTILHMQEREKKLKDRLGDRASRGVERGSGRIENLSLGERRPSALVRRYGNLYAQARVDTLDALDILPDLKNAEELKSKLLFSVVVLAFRSASSSAQALREEVRRVLQVPPPPPPSDPHPAYDPHSHALELGVSSFVTANIDKHDLSKNVEEVCQQIWATLYDYPSLKVCDGLLQYVKDCVRLAWGLCNQTPPYVIDYETRTYRKDSHVRFHTADPEKEMIKTYLWPALLEGHGGPCVQKGVVVT</sequence>
<evidence type="ECO:0000256" key="4">
    <source>
        <dbReference type="ARBA" id="ARBA00008233"/>
    </source>
</evidence>
<dbReference type="GO" id="GO:0035694">
    <property type="term" value="P:mitochondrial protein catabolic process"/>
    <property type="evidence" value="ECO:0007669"/>
    <property type="project" value="InterPro"/>
</dbReference>
<dbReference type="PANTHER" id="PTHR21771:SF1">
    <property type="entry name" value="MITOCHONDRIA-EATING PROTEIN"/>
    <property type="match status" value="1"/>
</dbReference>
<keyword evidence="9" id="KW-0446">Lipid-binding</keyword>
<feature type="coiled-coil region" evidence="13">
    <location>
        <begin position="429"/>
        <end position="463"/>
    </location>
</feature>
<proteinExistence type="inferred from homology"/>
<evidence type="ECO:0000256" key="10">
    <source>
        <dbReference type="ARBA" id="ARBA00023128"/>
    </source>
</evidence>
<evidence type="ECO:0000256" key="11">
    <source>
        <dbReference type="ARBA" id="ARBA00023136"/>
    </source>
</evidence>
<evidence type="ECO:0000256" key="9">
    <source>
        <dbReference type="ARBA" id="ARBA00023121"/>
    </source>
</evidence>
<dbReference type="Proteomes" id="UP001292094">
    <property type="component" value="Unassembled WGS sequence"/>
</dbReference>
<feature type="domain" description="Mitochondria-eating protein C-terminal" evidence="15">
    <location>
        <begin position="488"/>
        <end position="692"/>
    </location>
</feature>
<evidence type="ECO:0000256" key="2">
    <source>
        <dbReference type="ARBA" id="ARBA00004305"/>
    </source>
</evidence>
<feature type="region of interest" description="Disordered" evidence="14">
    <location>
        <begin position="321"/>
        <end position="340"/>
    </location>
</feature>
<comment type="similarity">
    <text evidence="4">Belongs to the MIEAP family.</text>
</comment>
<feature type="compositionally biased region" description="Basic and acidic residues" evidence="14">
    <location>
        <begin position="246"/>
        <end position="286"/>
    </location>
</feature>
<feature type="region of interest" description="Disordered" evidence="14">
    <location>
        <begin position="347"/>
        <end position="405"/>
    </location>
</feature>
<evidence type="ECO:0000256" key="1">
    <source>
        <dbReference type="ARBA" id="ARBA00004294"/>
    </source>
</evidence>
<dbReference type="Pfam" id="PF16026">
    <property type="entry name" value="MIEAP"/>
    <property type="match status" value="1"/>
</dbReference>
<reference evidence="16" key="1">
    <citation type="submission" date="2023-11" db="EMBL/GenBank/DDBJ databases">
        <title>Genome assemblies of two species of porcelain crab, Petrolisthes cinctipes and Petrolisthes manimaculis (Anomura: Porcellanidae).</title>
        <authorList>
            <person name="Angst P."/>
        </authorList>
    </citation>
    <scope>NUCLEOTIDE SEQUENCE</scope>
    <source>
        <strain evidence="16">PB745_02</strain>
        <tissue evidence="16">Gill</tissue>
    </source>
</reference>
<feature type="compositionally biased region" description="Acidic residues" evidence="14">
    <location>
        <begin position="321"/>
        <end position="330"/>
    </location>
</feature>
<keyword evidence="7" id="KW-1000">Mitochondrion outer membrane</keyword>
<evidence type="ECO:0000256" key="5">
    <source>
        <dbReference type="ARBA" id="ARBA00019863"/>
    </source>
</evidence>
<name>A0AAE1P328_9EUCA</name>
<evidence type="ECO:0000256" key="12">
    <source>
        <dbReference type="ARBA" id="ARBA00032687"/>
    </source>
</evidence>
<keyword evidence="6" id="KW-0963">Cytoplasm</keyword>
<evidence type="ECO:0000259" key="15">
    <source>
        <dbReference type="Pfam" id="PF16026"/>
    </source>
</evidence>
<evidence type="ECO:0000256" key="14">
    <source>
        <dbReference type="SAM" id="MobiDB-lite"/>
    </source>
</evidence>
<keyword evidence="17" id="KW-1185">Reference proteome</keyword>
<evidence type="ECO:0000256" key="3">
    <source>
        <dbReference type="ARBA" id="ARBA00004496"/>
    </source>
</evidence>
<keyword evidence="8 13" id="KW-0175">Coiled coil</keyword>
<dbReference type="InterPro" id="IPR031981">
    <property type="entry name" value="MIEAP_C"/>
</dbReference>